<evidence type="ECO:0000313" key="3">
    <source>
        <dbReference type="Proteomes" id="UP001281614"/>
    </source>
</evidence>
<reference evidence="2" key="1">
    <citation type="submission" date="2023-02" db="EMBL/GenBank/DDBJ databases">
        <title>Colletotrichum kahawae CIFC_Que2 genome sequencing and assembly.</title>
        <authorList>
            <person name="Baroncelli R."/>
        </authorList>
    </citation>
    <scope>NUCLEOTIDE SEQUENCE</scope>
    <source>
        <strain evidence="2">CIFC_Que2</strain>
    </source>
</reference>
<gene>
    <name evidence="2" type="ORF">CKAH01_17261</name>
</gene>
<dbReference type="AlphaFoldDB" id="A0AAD9YAH7"/>
<organism evidence="2 3">
    <name type="scientific">Colletotrichum kahawae</name>
    <name type="common">Coffee berry disease fungus</name>
    <dbReference type="NCBI Taxonomy" id="34407"/>
    <lineage>
        <taxon>Eukaryota</taxon>
        <taxon>Fungi</taxon>
        <taxon>Dikarya</taxon>
        <taxon>Ascomycota</taxon>
        <taxon>Pezizomycotina</taxon>
        <taxon>Sordariomycetes</taxon>
        <taxon>Hypocreomycetidae</taxon>
        <taxon>Glomerellales</taxon>
        <taxon>Glomerellaceae</taxon>
        <taxon>Colletotrichum</taxon>
        <taxon>Colletotrichum gloeosporioides species complex</taxon>
    </lineage>
</organism>
<feature type="region of interest" description="Disordered" evidence="1">
    <location>
        <begin position="19"/>
        <end position="53"/>
    </location>
</feature>
<evidence type="ECO:0000256" key="1">
    <source>
        <dbReference type="SAM" id="MobiDB-lite"/>
    </source>
</evidence>
<accession>A0AAD9YAH7</accession>
<dbReference type="EMBL" id="VYYT01000217">
    <property type="protein sequence ID" value="KAK2755809.1"/>
    <property type="molecule type" value="Genomic_DNA"/>
</dbReference>
<comment type="caution">
    <text evidence="2">The sequence shown here is derived from an EMBL/GenBank/DDBJ whole genome shotgun (WGS) entry which is preliminary data.</text>
</comment>
<proteinExistence type="predicted"/>
<sequence>MQWLYTANLELLSNNISKSAMSRARARPRPPALPEQLPRSGSAGSTILPWHTA</sequence>
<dbReference type="Proteomes" id="UP001281614">
    <property type="component" value="Unassembled WGS sequence"/>
</dbReference>
<protein>
    <submittedName>
        <fullName evidence="2">Uncharacterized protein</fullName>
    </submittedName>
</protein>
<evidence type="ECO:0000313" key="2">
    <source>
        <dbReference type="EMBL" id="KAK2755809.1"/>
    </source>
</evidence>
<keyword evidence="3" id="KW-1185">Reference proteome</keyword>
<name>A0AAD9YAH7_COLKA</name>